<reference evidence="2" key="1">
    <citation type="submission" date="2014-11" db="EMBL/GenBank/DDBJ databases">
        <authorList>
            <person name="Otto D Thomas"/>
            <person name="Naeem Raeece"/>
        </authorList>
    </citation>
    <scope>NUCLEOTIDE SEQUENCE</scope>
</reference>
<feature type="compositionally biased region" description="Pro residues" evidence="1">
    <location>
        <begin position="398"/>
        <end position="407"/>
    </location>
</feature>
<feature type="compositionally biased region" description="Low complexity" evidence="1">
    <location>
        <begin position="521"/>
        <end position="540"/>
    </location>
</feature>
<feature type="compositionally biased region" description="Low complexity" evidence="1">
    <location>
        <begin position="167"/>
        <end position="180"/>
    </location>
</feature>
<feature type="compositionally biased region" description="Basic and acidic residues" evidence="1">
    <location>
        <begin position="247"/>
        <end position="266"/>
    </location>
</feature>
<protein>
    <submittedName>
        <fullName evidence="2">Uncharacterized protein</fullName>
    </submittedName>
</protein>
<feature type="compositionally biased region" description="Basic and acidic residues" evidence="1">
    <location>
        <begin position="76"/>
        <end position="96"/>
    </location>
</feature>
<name>A0A0G4HZR9_9ALVE</name>
<feature type="compositionally biased region" description="Polar residues" evidence="1">
    <location>
        <begin position="325"/>
        <end position="336"/>
    </location>
</feature>
<feature type="region of interest" description="Disordered" evidence="1">
    <location>
        <begin position="589"/>
        <end position="612"/>
    </location>
</feature>
<feature type="compositionally biased region" description="Basic and acidic residues" evidence="1">
    <location>
        <begin position="209"/>
        <end position="225"/>
    </location>
</feature>
<dbReference type="AlphaFoldDB" id="A0A0G4HZR9"/>
<feature type="compositionally biased region" description="Pro residues" evidence="1">
    <location>
        <begin position="38"/>
        <end position="55"/>
    </location>
</feature>
<feature type="compositionally biased region" description="Low complexity" evidence="1">
    <location>
        <begin position="1"/>
        <end position="15"/>
    </location>
</feature>
<feature type="compositionally biased region" description="Low complexity" evidence="1">
    <location>
        <begin position="117"/>
        <end position="128"/>
    </location>
</feature>
<feature type="region of interest" description="Disordered" evidence="1">
    <location>
        <begin position="242"/>
        <end position="576"/>
    </location>
</feature>
<evidence type="ECO:0000313" key="2">
    <source>
        <dbReference type="EMBL" id="CEM50053.1"/>
    </source>
</evidence>
<dbReference type="EMBL" id="CDMZ01004536">
    <property type="protein sequence ID" value="CEM50053.1"/>
    <property type="molecule type" value="Genomic_DNA"/>
</dbReference>
<evidence type="ECO:0000256" key="1">
    <source>
        <dbReference type="SAM" id="MobiDB-lite"/>
    </source>
</evidence>
<accession>A0A0G4HZR9</accession>
<feature type="compositionally biased region" description="Gly residues" evidence="1">
    <location>
        <begin position="559"/>
        <end position="569"/>
    </location>
</feature>
<feature type="compositionally biased region" description="Low complexity" evidence="1">
    <location>
        <begin position="374"/>
        <end position="386"/>
    </location>
</feature>
<proteinExistence type="predicted"/>
<dbReference type="VEuPathDB" id="CryptoDB:Cvel_9767"/>
<gene>
    <name evidence="2" type="ORF">Cvel_9767</name>
</gene>
<sequence>MLASASSGSSVPSPVFAQSEKKQAENTNRPETGRKGPFAPPPPLHEETPPQPESNPRPFFLVKNSGPLAASSGTEGSEKQRQGEVLEQRPVIRKDSSLLQQQPRTATFGEPKGGRQTSSPSVSLSSSRPLERETSSVPPPESRQTTDRRNSLGTESVGKEKGPPPSSAGHAGAPSSTGGAISAPPSNTAVPPTHRQDPHTLTSRPVKSLSKESRSSRSSDGRVLVRSDTAADTIARHASEAFNRLTNEFEKDNQPLKGESSKEIHSEGPVPTNDARPDQLPPGQTSPTPPHLLSSSGQGKEQETTTPKGTMHRPPSRLPSSASSNTKGKSKQPSTQKESEKVSLVSLPADSPAPFSQKRNEGVDVQMDETTQNLPELPLAASPPSRKSSKNSKEESPPPHTDAPTPEPQTETFASSPAVPHKPHPTSSSPGPPSTHAERERERQREPEGPRVPLAAAPSRLLRSEDDVTESRPNSHSPEGGSLRSAHAPVAAPGPDTRTPADLLKPLQPRAAADQGSAAPSGSLYSSYSYTGSSRSGDSVSSRRKRTIRTGVHGSARPAGGGASRGGGLLSDDDDDSFRSGSIYSDDYTHSASSLAGSNRGGNGRDTEAWEAGTANSRNRLRRLMRDDKALIDALASDGRGFWLRVKRAEALLRAKNLVRGFAQGVRSKGRARGDGASDWRARVTPEEVAEATAEARGEGVLSRLPAEFLAAGLVGDAEESQDDERRGVAGCTLPSRLFRLKARLTKFRCQTFPASQGTGLALRGGGDSLALEESMEGPDIQFISFLDILTSCGKDASVEGNGEHLYPFPLAASQLEGNPSHSAGTGS</sequence>
<feature type="region of interest" description="Disordered" evidence="1">
    <location>
        <begin position="1"/>
        <end position="228"/>
    </location>
</feature>
<organism evidence="2">
    <name type="scientific">Chromera velia CCMP2878</name>
    <dbReference type="NCBI Taxonomy" id="1169474"/>
    <lineage>
        <taxon>Eukaryota</taxon>
        <taxon>Sar</taxon>
        <taxon>Alveolata</taxon>
        <taxon>Colpodellida</taxon>
        <taxon>Chromeraceae</taxon>
        <taxon>Chromera</taxon>
    </lineage>
</organism>
<feature type="compositionally biased region" description="Basic and acidic residues" evidence="1">
    <location>
        <begin position="436"/>
        <end position="449"/>
    </location>
</feature>